<proteinExistence type="predicted"/>
<reference evidence="3 4" key="1">
    <citation type="journal article" date="2016" name="Genome Biol. Evol.">
        <title>Divergent and convergent evolution of fungal pathogenicity.</title>
        <authorList>
            <person name="Shang Y."/>
            <person name="Xiao G."/>
            <person name="Zheng P."/>
            <person name="Cen K."/>
            <person name="Zhan S."/>
            <person name="Wang C."/>
        </authorList>
    </citation>
    <scope>NUCLEOTIDE SEQUENCE [LARGE SCALE GENOMIC DNA]</scope>
    <source>
        <strain evidence="3 4">ARSEF 2679</strain>
    </source>
</reference>
<keyword evidence="4" id="KW-1185">Reference proteome</keyword>
<dbReference type="GO" id="GO:0016787">
    <property type="term" value="F:hydrolase activity"/>
    <property type="evidence" value="ECO:0007669"/>
    <property type="project" value="InterPro"/>
</dbReference>
<dbReference type="AlphaFoldDB" id="A0A168D4Q0"/>
<dbReference type="Pfam" id="PF00149">
    <property type="entry name" value="Metallophos"/>
    <property type="match status" value="1"/>
</dbReference>
<gene>
    <name evidence="3" type="ORF">ISF_01239</name>
</gene>
<feature type="domain" description="Calcineurin-like phosphoesterase" evidence="2">
    <location>
        <begin position="7"/>
        <end position="236"/>
    </location>
</feature>
<comment type="caution">
    <text evidence="3">The sequence shown here is derived from an EMBL/GenBank/DDBJ whole genome shotgun (WGS) entry which is preliminary data.</text>
</comment>
<accession>A0A168D4Q0</accession>
<dbReference type="OrthoDB" id="630188at2759"/>
<dbReference type="InterPro" id="IPR051693">
    <property type="entry name" value="UPF0046_metallophosphoest"/>
</dbReference>
<dbReference type="InterPro" id="IPR004843">
    <property type="entry name" value="Calcineurin-like_PHP"/>
</dbReference>
<dbReference type="PANTHER" id="PTHR12905:SF0">
    <property type="entry name" value="CALCINEURIN-LIKE PHOSPHOESTERASE DOMAIN-CONTAINING PROTEIN"/>
    <property type="match status" value="1"/>
</dbReference>
<organism evidence="3 4">
    <name type="scientific">Cordyceps fumosorosea (strain ARSEF 2679)</name>
    <name type="common">Isaria fumosorosea</name>
    <dbReference type="NCBI Taxonomy" id="1081104"/>
    <lineage>
        <taxon>Eukaryota</taxon>
        <taxon>Fungi</taxon>
        <taxon>Dikarya</taxon>
        <taxon>Ascomycota</taxon>
        <taxon>Pezizomycotina</taxon>
        <taxon>Sordariomycetes</taxon>
        <taxon>Hypocreomycetidae</taxon>
        <taxon>Hypocreales</taxon>
        <taxon>Cordycipitaceae</taxon>
        <taxon>Cordyceps</taxon>
    </lineage>
</organism>
<dbReference type="GeneID" id="30017531"/>
<dbReference type="SUPFAM" id="SSF56300">
    <property type="entry name" value="Metallo-dependent phosphatases"/>
    <property type="match status" value="1"/>
</dbReference>
<evidence type="ECO:0000256" key="1">
    <source>
        <dbReference type="SAM" id="MobiDB-lite"/>
    </source>
</evidence>
<evidence type="ECO:0000259" key="2">
    <source>
        <dbReference type="Pfam" id="PF00149"/>
    </source>
</evidence>
<dbReference type="InterPro" id="IPR029052">
    <property type="entry name" value="Metallo-depent_PP-like"/>
</dbReference>
<dbReference type="EMBL" id="AZHB01000002">
    <property type="protein sequence ID" value="OAA72166.1"/>
    <property type="molecule type" value="Genomic_DNA"/>
</dbReference>
<feature type="region of interest" description="Disordered" evidence="1">
    <location>
        <begin position="249"/>
        <end position="272"/>
    </location>
</feature>
<name>A0A168D4Q0_CORFA</name>
<dbReference type="PANTHER" id="PTHR12905">
    <property type="entry name" value="METALLOPHOSPHOESTERASE"/>
    <property type="match status" value="1"/>
</dbReference>
<sequence>MARIKTRILILSDTHGHSPETTAARDALTAESDFVVATTGYRAPLPAADVALHCGDLTTHSTPSELRRTLDMLRRLRAPLKVVIPGNHDRLLDAAFWSHDTGAGYKDPEYRTEALEMIEEAKEDGVVYLGGESAHELLLPNGALLRLLASPWTPAFGVWGFQYEPADGHAFFSGPLPRGGVVDVVMTHGPPRGVLDLAGFSLPQYGYAPEHAGCPELRAAVARVRPRVHCFGHIHEAWGAHLVRWKKKKSTTKPDDINGRQGQETEEEGGFAAERSIVKLSEVKPMTWLDPPATEAQIAQLLDWSAQMGVRVDWEEEVKPLDVDGERDGEHTLFVNAAIQGYRQEPSQLPFIVDMELDEAPSNT</sequence>
<dbReference type="CDD" id="cd07379">
    <property type="entry name" value="MPP_239FB"/>
    <property type="match status" value="1"/>
</dbReference>
<dbReference type="Proteomes" id="UP000076744">
    <property type="component" value="Unassembled WGS sequence"/>
</dbReference>
<dbReference type="Gene3D" id="3.60.21.10">
    <property type="match status" value="1"/>
</dbReference>
<evidence type="ECO:0000313" key="3">
    <source>
        <dbReference type="EMBL" id="OAA72166.1"/>
    </source>
</evidence>
<dbReference type="RefSeq" id="XP_018707612.1">
    <property type="nucleotide sequence ID" value="XM_018844846.1"/>
</dbReference>
<protein>
    <submittedName>
        <fullName evidence="3">Metallophosphoesterase</fullName>
    </submittedName>
</protein>
<evidence type="ECO:0000313" key="4">
    <source>
        <dbReference type="Proteomes" id="UP000076744"/>
    </source>
</evidence>